<reference evidence="4 5" key="1">
    <citation type="submission" date="2021-02" db="EMBL/GenBank/DDBJ databases">
        <title>Safari Cat Assemblies.</title>
        <authorList>
            <person name="Bredemeyer K.R."/>
            <person name="Murphy W.J."/>
        </authorList>
    </citation>
    <scope>NUCLEOTIDE SEQUENCE [LARGE SCALE GENOMIC DNA]</scope>
</reference>
<dbReference type="GeneTree" id="ENSGT00940000158979"/>
<dbReference type="SUPFAM" id="SSF52540">
    <property type="entry name" value="P-loop containing nucleoside triphosphate hydrolases"/>
    <property type="match status" value="1"/>
</dbReference>
<keyword evidence="5" id="KW-1185">Reference proteome</keyword>
<dbReference type="Ensembl" id="ENSFCTT00005052556.1">
    <property type="protein sequence ID" value="ENSFCTP00005038558.1"/>
    <property type="gene ID" value="ENSFCTG00005018288.1"/>
</dbReference>
<keyword evidence="2" id="KW-0547">Nucleotide-binding</keyword>
<proteinExistence type="inferred from homology"/>
<dbReference type="InterPro" id="IPR027417">
    <property type="entry name" value="P-loop_NTPase"/>
</dbReference>
<dbReference type="InterPro" id="IPR050305">
    <property type="entry name" value="Small_GTPase_Rab"/>
</dbReference>
<evidence type="ECO:0000313" key="5">
    <source>
        <dbReference type="Proteomes" id="UP000823872"/>
    </source>
</evidence>
<dbReference type="SMART" id="SM00175">
    <property type="entry name" value="RAB"/>
    <property type="match status" value="1"/>
</dbReference>
<accession>A0ABI7YW42</accession>
<sequence length="293" mass="31989">MGTQGSLVKRYSHMFKFLWVGDSNVGQGEIQERSNRIDYKTTTNLPGGQRVKLEFSNTLGGGRFCTVFRSYSRGSQRILLVCDITNSWSLDSSDGRIKGIKEPARRGLLDPGREWSLQVASPVPRRAHAAWREDLFRPLFPAPRVPHSQTPAASHLKSLLIGNCMHETPALLLTSGWGRNGGCKSNSLQRPVHLSQKCLRNKRKIQWCRPGPPGPDALRQGLPLANAPLLTRHWVQGMLWLLFLGSVGKQLVCLAVSARRSLAEGFETPAAGGLGITSPGLCGAAEKRPGGGP</sequence>
<dbReference type="PROSITE" id="PS51419">
    <property type="entry name" value="RAB"/>
    <property type="match status" value="1"/>
</dbReference>
<dbReference type="Proteomes" id="UP000823872">
    <property type="component" value="Chromosome C1"/>
</dbReference>
<dbReference type="PANTHER" id="PTHR47980">
    <property type="entry name" value="LD44762P"/>
    <property type="match status" value="1"/>
</dbReference>
<name>A0ABI7YW42_FELCA</name>
<keyword evidence="3" id="KW-0342">GTP-binding</keyword>
<evidence type="ECO:0000313" key="4">
    <source>
        <dbReference type="Ensembl" id="ENSFCTP00005038558.1"/>
    </source>
</evidence>
<reference evidence="4" key="3">
    <citation type="submission" date="2025-09" db="UniProtKB">
        <authorList>
            <consortium name="Ensembl"/>
        </authorList>
    </citation>
    <scope>IDENTIFICATION</scope>
    <source>
        <strain evidence="4">breed Abyssinian</strain>
    </source>
</reference>
<reference evidence="4" key="2">
    <citation type="submission" date="2025-08" db="UniProtKB">
        <authorList>
            <consortium name="Ensembl"/>
        </authorList>
    </citation>
    <scope>IDENTIFICATION</scope>
    <source>
        <strain evidence="4">breed Abyssinian</strain>
    </source>
</reference>
<comment type="similarity">
    <text evidence="1">Belongs to the small GTPase superfamily. Rab family.</text>
</comment>
<evidence type="ECO:0000256" key="2">
    <source>
        <dbReference type="ARBA" id="ARBA00022741"/>
    </source>
</evidence>
<evidence type="ECO:0000256" key="3">
    <source>
        <dbReference type="ARBA" id="ARBA00023134"/>
    </source>
</evidence>
<evidence type="ECO:0000256" key="1">
    <source>
        <dbReference type="ARBA" id="ARBA00006270"/>
    </source>
</evidence>
<dbReference type="Gene3D" id="3.40.50.300">
    <property type="entry name" value="P-loop containing nucleotide triphosphate hydrolases"/>
    <property type="match status" value="1"/>
</dbReference>
<organism evidence="4 5">
    <name type="scientific">Felis catus</name>
    <name type="common">Cat</name>
    <name type="synonym">Felis silvestris catus</name>
    <dbReference type="NCBI Taxonomy" id="9685"/>
    <lineage>
        <taxon>Eukaryota</taxon>
        <taxon>Metazoa</taxon>
        <taxon>Chordata</taxon>
        <taxon>Craniata</taxon>
        <taxon>Vertebrata</taxon>
        <taxon>Euteleostomi</taxon>
        <taxon>Mammalia</taxon>
        <taxon>Eutheria</taxon>
        <taxon>Laurasiatheria</taxon>
        <taxon>Carnivora</taxon>
        <taxon>Feliformia</taxon>
        <taxon>Felidae</taxon>
        <taxon>Felinae</taxon>
        <taxon>Felis</taxon>
    </lineage>
</organism>
<protein>
    <submittedName>
        <fullName evidence="4">Uncharacterized protein</fullName>
    </submittedName>
</protein>